<dbReference type="STRING" id="1526658.BHK69_03350"/>
<protein>
    <submittedName>
        <fullName evidence="1">Uncharacterized protein</fullName>
    </submittedName>
</protein>
<sequence length="63" mass="6748">MPLADMTFFAPARNSVLPNSPTAAFAVAVAVADALITTLARERPDAVEALKGLSESLLWTFHY</sequence>
<organism evidence="1 2">
    <name type="scientific">Bosea vaviloviae</name>
    <dbReference type="NCBI Taxonomy" id="1526658"/>
    <lineage>
        <taxon>Bacteria</taxon>
        <taxon>Pseudomonadati</taxon>
        <taxon>Pseudomonadota</taxon>
        <taxon>Alphaproteobacteria</taxon>
        <taxon>Hyphomicrobiales</taxon>
        <taxon>Boseaceae</taxon>
        <taxon>Bosea</taxon>
    </lineage>
</organism>
<name>A0A1D7TX19_9HYPH</name>
<dbReference type="AlphaFoldDB" id="A0A1D7TX19"/>
<proteinExistence type="predicted"/>
<evidence type="ECO:0000313" key="1">
    <source>
        <dbReference type="EMBL" id="AOO79647.1"/>
    </source>
</evidence>
<dbReference type="Proteomes" id="UP000094969">
    <property type="component" value="Chromosome"/>
</dbReference>
<dbReference type="EMBL" id="CP017147">
    <property type="protein sequence ID" value="AOO79647.1"/>
    <property type="molecule type" value="Genomic_DNA"/>
</dbReference>
<evidence type="ECO:0000313" key="2">
    <source>
        <dbReference type="Proteomes" id="UP000094969"/>
    </source>
</evidence>
<keyword evidence="2" id="KW-1185">Reference proteome</keyword>
<reference evidence="1 2" key="1">
    <citation type="journal article" date="2015" name="Antonie Van Leeuwenhoek">
        <title>Bosea vaviloviae sp. nov., a new species of slow-growing rhizobia isolated from nodules of the relict species Vavilovia formosa (Stev.) Fed.</title>
        <authorList>
            <person name="Safronova V.I."/>
            <person name="Kuznetsova I.G."/>
            <person name="Sazanova A.L."/>
            <person name="Kimeklis A.K."/>
            <person name="Belimov A.A."/>
            <person name="Andronov E.E."/>
            <person name="Pinaev A.G."/>
            <person name="Chizhevskaya E.P."/>
            <person name="Pukhaev A.R."/>
            <person name="Popov K.P."/>
            <person name="Willems A."/>
            <person name="Tikhonovich I.A."/>
        </authorList>
    </citation>
    <scope>NUCLEOTIDE SEQUENCE [LARGE SCALE GENOMIC DNA]</scope>
    <source>
        <strain evidence="1 2">Vaf18</strain>
    </source>
</reference>
<gene>
    <name evidence="1" type="ORF">BHK69_03350</name>
</gene>
<dbReference type="KEGG" id="bvv:BHK69_03350"/>
<accession>A0A1D7TX19</accession>